<evidence type="ECO:0000313" key="1">
    <source>
        <dbReference type="EMBL" id="MBB5802894.1"/>
    </source>
</evidence>
<gene>
    <name evidence="1" type="ORF">F4560_002662</name>
</gene>
<dbReference type="EMBL" id="JACHMO010000001">
    <property type="protein sequence ID" value="MBB5802894.1"/>
    <property type="molecule type" value="Genomic_DNA"/>
</dbReference>
<proteinExistence type="predicted"/>
<keyword evidence="2" id="KW-1185">Reference proteome</keyword>
<dbReference type="Proteomes" id="UP000552097">
    <property type="component" value="Unassembled WGS sequence"/>
</dbReference>
<dbReference type="RefSeq" id="WP_184919889.1">
    <property type="nucleotide sequence ID" value="NZ_JACHMO010000001.1"/>
</dbReference>
<reference evidence="1 2" key="1">
    <citation type="submission" date="2020-08" db="EMBL/GenBank/DDBJ databases">
        <title>Sequencing the genomes of 1000 actinobacteria strains.</title>
        <authorList>
            <person name="Klenk H.-P."/>
        </authorList>
    </citation>
    <scope>NUCLEOTIDE SEQUENCE [LARGE SCALE GENOMIC DNA]</scope>
    <source>
        <strain evidence="1 2">DSM 45486</strain>
    </source>
</reference>
<protein>
    <submittedName>
        <fullName evidence="1">Uncharacterized protein</fullName>
    </submittedName>
</protein>
<organism evidence="1 2">
    <name type="scientific">Saccharothrix ecbatanensis</name>
    <dbReference type="NCBI Taxonomy" id="1105145"/>
    <lineage>
        <taxon>Bacteria</taxon>
        <taxon>Bacillati</taxon>
        <taxon>Actinomycetota</taxon>
        <taxon>Actinomycetes</taxon>
        <taxon>Pseudonocardiales</taxon>
        <taxon>Pseudonocardiaceae</taxon>
        <taxon>Saccharothrix</taxon>
    </lineage>
</organism>
<sequence length="160" mass="16391">MGTECIVSSMGLRPDATAPVRLYGSLGRTVFLTLGTAIEVTLHESHVLALRGDIATALGEMEAIDAAERIVERAYDAGAQARRAAELALERAESADRAGDVVQAARLREAAAGAETAASAAQTAAEAAEQAMTEAVDAMDRVTYTVGMSDAAAGLPLSSA</sequence>
<name>A0A7W9HIG4_9PSEU</name>
<evidence type="ECO:0000313" key="2">
    <source>
        <dbReference type="Proteomes" id="UP000552097"/>
    </source>
</evidence>
<dbReference type="AlphaFoldDB" id="A0A7W9HIG4"/>
<comment type="caution">
    <text evidence="1">The sequence shown here is derived from an EMBL/GenBank/DDBJ whole genome shotgun (WGS) entry which is preliminary data.</text>
</comment>
<accession>A0A7W9HIG4</accession>